<evidence type="ECO:0000256" key="7">
    <source>
        <dbReference type="ARBA" id="ARBA00056665"/>
    </source>
</evidence>
<comment type="similarity">
    <text evidence="6">Belongs to the NDUFAF6 family.</text>
</comment>
<dbReference type="FunFam" id="1.10.600.10:FF:000013">
    <property type="entry name" value="NADH dehydrogenase (ubiquinone) complex I, assembly factor 6"/>
    <property type="match status" value="1"/>
</dbReference>
<name>A0A8C1Z7W7_CYPCA</name>
<dbReference type="PANTHER" id="PTHR21181">
    <property type="match status" value="1"/>
</dbReference>
<dbReference type="InterPro" id="IPR008949">
    <property type="entry name" value="Isoprenoid_synthase_dom_sf"/>
</dbReference>
<evidence type="ECO:0000256" key="5">
    <source>
        <dbReference type="ARBA" id="ARBA00023136"/>
    </source>
</evidence>
<sequence>MKICYILSVIQIIRLILFNSIYCGAERTVRSACLQGSCNMAHALEEEVQFKDTIPRCMMFAMASSVNIKNGLLTTKNSLHIKIPYPTFIQRPTEIKCSRTLTTGQHNEQYCIDIVRKRDYEGFLCSLLFPEAVRRSALALRAFNVELAQIKDTVSQKTIGLMRLQFWKSAVEDIYRDDPPAQPVSAELWRVVRKHTLTRRWMLRIISEREKDMEDKAYRNLQELEAYGENTQSSLLFLLLETLGVKNVHSDHAASHIGKAQGILTCLRATPYNSSRRKVYLPMDICMLHGASQEDFIRGSRDQNIRDVVYDIASQAHVHLQHARSFSENVPHAALPAFLQTVVLEDYLQRVRKVDFDVFHPSLQKRNPMLPLQLYLRSWKKIY</sequence>
<dbReference type="GO" id="GO:0005743">
    <property type="term" value="C:mitochondrial inner membrane"/>
    <property type="evidence" value="ECO:0007669"/>
    <property type="project" value="UniProtKB-SubCell"/>
</dbReference>
<keyword evidence="2" id="KW-0999">Mitochondrion inner membrane</keyword>
<comment type="subcellular location">
    <subcellularLocation>
        <location evidence="1">Mitochondrion inner membrane</location>
    </subcellularLocation>
</comment>
<evidence type="ECO:0000313" key="10">
    <source>
        <dbReference type="Ensembl" id="ENSCCRP00015059123.1"/>
    </source>
</evidence>
<dbReference type="Pfam" id="PF00494">
    <property type="entry name" value="SQS_PSY"/>
    <property type="match status" value="1"/>
</dbReference>
<dbReference type="GO" id="GO:0032981">
    <property type="term" value="P:mitochondrial respiratory chain complex I assembly"/>
    <property type="evidence" value="ECO:0007669"/>
    <property type="project" value="TreeGrafter"/>
</dbReference>
<evidence type="ECO:0000256" key="3">
    <source>
        <dbReference type="ARBA" id="ARBA00022946"/>
    </source>
</evidence>
<accession>A0A8C1Z7W7</accession>
<organism evidence="10 11">
    <name type="scientific">Cyprinus carpio</name>
    <name type="common">Common carp</name>
    <dbReference type="NCBI Taxonomy" id="7962"/>
    <lineage>
        <taxon>Eukaryota</taxon>
        <taxon>Metazoa</taxon>
        <taxon>Chordata</taxon>
        <taxon>Craniata</taxon>
        <taxon>Vertebrata</taxon>
        <taxon>Euteleostomi</taxon>
        <taxon>Actinopterygii</taxon>
        <taxon>Neopterygii</taxon>
        <taxon>Teleostei</taxon>
        <taxon>Ostariophysi</taxon>
        <taxon>Cypriniformes</taxon>
        <taxon>Cyprinidae</taxon>
        <taxon>Cyprininae</taxon>
        <taxon>Cyprinus</taxon>
    </lineage>
</organism>
<dbReference type="AlphaFoldDB" id="A0A8C1Z7W7"/>
<keyword evidence="4" id="KW-0496">Mitochondrion</keyword>
<dbReference type="PANTHER" id="PTHR21181:SF13">
    <property type="entry name" value="NADH DEHYDROGENASE (UBIQUINONE) COMPLEX I, ASSEMBLY FACTOR 6"/>
    <property type="match status" value="1"/>
</dbReference>
<keyword evidence="3" id="KW-0809">Transit peptide</keyword>
<proteinExistence type="inferred from homology"/>
<evidence type="ECO:0000256" key="6">
    <source>
        <dbReference type="ARBA" id="ARBA00038273"/>
    </source>
</evidence>
<keyword evidence="5" id="KW-0472">Membrane</keyword>
<feature type="chain" id="PRO_5034208631" description="NADH dehydrogenase (ubiquinone) complex I, assembly factor 6" evidence="9">
    <location>
        <begin position="26"/>
        <end position="383"/>
    </location>
</feature>
<protein>
    <recommendedName>
        <fullName evidence="8">NADH dehydrogenase (ubiquinone) complex I, assembly factor 6</fullName>
    </recommendedName>
</protein>
<dbReference type="Proteomes" id="UP000694700">
    <property type="component" value="Unplaced"/>
</dbReference>
<evidence type="ECO:0000256" key="2">
    <source>
        <dbReference type="ARBA" id="ARBA00022792"/>
    </source>
</evidence>
<keyword evidence="9" id="KW-0732">Signal</keyword>
<dbReference type="Ensembl" id="ENSCCRT00015061071.1">
    <property type="protein sequence ID" value="ENSCCRP00015059123.1"/>
    <property type="gene ID" value="ENSCCRG00015024237.1"/>
</dbReference>
<evidence type="ECO:0000313" key="11">
    <source>
        <dbReference type="Proteomes" id="UP000694700"/>
    </source>
</evidence>
<dbReference type="InterPro" id="IPR002060">
    <property type="entry name" value="Squ/phyt_synthse"/>
</dbReference>
<evidence type="ECO:0000256" key="8">
    <source>
        <dbReference type="ARBA" id="ARBA00069034"/>
    </source>
</evidence>
<dbReference type="Gene3D" id="1.10.600.10">
    <property type="entry name" value="Farnesyl Diphosphate Synthase"/>
    <property type="match status" value="1"/>
</dbReference>
<comment type="function">
    <text evidence="7">Involved in the assembly of mitochondrial NADH:ubiquinone oxidoreductase complex (complex I) at early stages. May play a role in the biogenesis of complex I subunit MT-ND1.</text>
</comment>
<dbReference type="SUPFAM" id="SSF48576">
    <property type="entry name" value="Terpenoid synthases"/>
    <property type="match status" value="1"/>
</dbReference>
<evidence type="ECO:0000256" key="9">
    <source>
        <dbReference type="SAM" id="SignalP"/>
    </source>
</evidence>
<feature type="signal peptide" evidence="9">
    <location>
        <begin position="1"/>
        <end position="25"/>
    </location>
</feature>
<reference evidence="10" key="1">
    <citation type="submission" date="2025-08" db="UniProtKB">
        <authorList>
            <consortium name="Ensembl"/>
        </authorList>
    </citation>
    <scope>IDENTIFICATION</scope>
</reference>
<evidence type="ECO:0000256" key="1">
    <source>
        <dbReference type="ARBA" id="ARBA00004273"/>
    </source>
</evidence>
<evidence type="ECO:0000256" key="4">
    <source>
        <dbReference type="ARBA" id="ARBA00023128"/>
    </source>
</evidence>